<evidence type="ECO:0000313" key="1">
    <source>
        <dbReference type="EMBL" id="KAI8036559.1"/>
    </source>
</evidence>
<comment type="caution">
    <text evidence="1">The sequence shown here is derived from an EMBL/GenBank/DDBJ whole genome shotgun (WGS) entry which is preliminary data.</text>
</comment>
<dbReference type="Proteomes" id="UP001059596">
    <property type="component" value="Unassembled WGS sequence"/>
</dbReference>
<organism evidence="1 2">
    <name type="scientific">Drosophila gunungcola</name>
    <name type="common">fruit fly</name>
    <dbReference type="NCBI Taxonomy" id="103775"/>
    <lineage>
        <taxon>Eukaryota</taxon>
        <taxon>Metazoa</taxon>
        <taxon>Ecdysozoa</taxon>
        <taxon>Arthropoda</taxon>
        <taxon>Hexapoda</taxon>
        <taxon>Insecta</taxon>
        <taxon>Pterygota</taxon>
        <taxon>Neoptera</taxon>
        <taxon>Endopterygota</taxon>
        <taxon>Diptera</taxon>
        <taxon>Brachycera</taxon>
        <taxon>Muscomorpha</taxon>
        <taxon>Ephydroidea</taxon>
        <taxon>Drosophilidae</taxon>
        <taxon>Drosophila</taxon>
        <taxon>Sophophora</taxon>
    </lineage>
</organism>
<sequence length="198" mass="22556">MPKVTYKQNFRDSWLNFEEFKQWLRKAPTDSTKAYCCFCKVSIGAKLFEIRQHAQAKKHIACIASVAQNHTIHFGRQPTKTEEQEVALCLYIAEHSAIAPIDHLSQLCVKQFKACDATVDIKLKRTKCTHIINDVLGVHFEDDLRKDIGKSKFSLLLDESTDISVTKLLAYFISQNLAALPPKRCTQRNTKVPYLGEA</sequence>
<name>A0A9Q0BM67_9MUSC</name>
<proteinExistence type="predicted"/>
<gene>
    <name evidence="1" type="ORF">M5D96_010630</name>
</gene>
<dbReference type="AlphaFoldDB" id="A0A9Q0BM67"/>
<keyword evidence="2" id="KW-1185">Reference proteome</keyword>
<dbReference type="EMBL" id="JAMKOV010000017">
    <property type="protein sequence ID" value="KAI8036559.1"/>
    <property type="molecule type" value="Genomic_DNA"/>
</dbReference>
<accession>A0A9Q0BM67</accession>
<evidence type="ECO:0000313" key="2">
    <source>
        <dbReference type="Proteomes" id="UP001059596"/>
    </source>
</evidence>
<protein>
    <submittedName>
        <fullName evidence="1">Uncharacterized protein</fullName>
    </submittedName>
</protein>
<reference evidence="1" key="1">
    <citation type="journal article" date="2023" name="Genome Biol. Evol.">
        <title>Long-read-based Genome Assembly of Drosophila gunungcola Reveals Fewer Chemosensory Genes in Flower-breeding Species.</title>
        <authorList>
            <person name="Negi A."/>
            <person name="Liao B.Y."/>
            <person name="Yeh S.D."/>
        </authorList>
    </citation>
    <scope>NUCLEOTIDE SEQUENCE</scope>
    <source>
        <strain evidence="1">Sukarami</strain>
    </source>
</reference>